<dbReference type="RefSeq" id="WP_240315345.1">
    <property type="nucleotide sequence ID" value="NZ_FNAI01000016.1"/>
</dbReference>
<accession>A0A1G7KER2</accession>
<dbReference type="InterPro" id="IPR029063">
    <property type="entry name" value="SAM-dependent_MTases_sf"/>
</dbReference>
<evidence type="ECO:0000313" key="1">
    <source>
        <dbReference type="EMBL" id="SDF35484.1"/>
    </source>
</evidence>
<proteinExistence type="predicted"/>
<dbReference type="PANTHER" id="PTHR43861:SF6">
    <property type="entry name" value="METHYLTRANSFERASE TYPE 11"/>
    <property type="match status" value="1"/>
</dbReference>
<dbReference type="CDD" id="cd02440">
    <property type="entry name" value="AdoMet_MTases"/>
    <property type="match status" value="1"/>
</dbReference>
<sequence length="257" mass="29548">MQESIIGGEFKTAYDQFYQKHDEAWRMLGARYKAEHIIEVCKGLTFKNVLEVGAGDGSILKYLSDKNFAPEYYAVEISGSGVEYIQSREIKNLKSVQVFDGYKLPFADDSFDLIILSHVLEHVEHERMLLRELKRVAHRCVIEVPRDYKAGVDTRIKHFLAYGHINVYTPTSLRYLLSTEGLEVENDLTSMIEPEVTRFNMYVNQKKSKSLLKNIRIAAEFTVKQTLSKLMGKKVSEQFANAYTVLCKKASQQPELF</sequence>
<dbReference type="Proteomes" id="UP000199072">
    <property type="component" value="Unassembled WGS sequence"/>
</dbReference>
<dbReference type="PANTHER" id="PTHR43861">
    <property type="entry name" value="TRANS-ACONITATE 2-METHYLTRANSFERASE-RELATED"/>
    <property type="match status" value="1"/>
</dbReference>
<organism evidence="1 2">
    <name type="scientific">Mucilaginibacter pineti</name>
    <dbReference type="NCBI Taxonomy" id="1391627"/>
    <lineage>
        <taxon>Bacteria</taxon>
        <taxon>Pseudomonadati</taxon>
        <taxon>Bacteroidota</taxon>
        <taxon>Sphingobacteriia</taxon>
        <taxon>Sphingobacteriales</taxon>
        <taxon>Sphingobacteriaceae</taxon>
        <taxon>Mucilaginibacter</taxon>
    </lineage>
</organism>
<dbReference type="AlphaFoldDB" id="A0A1G7KER2"/>
<dbReference type="SUPFAM" id="SSF53335">
    <property type="entry name" value="S-adenosyl-L-methionine-dependent methyltransferases"/>
    <property type="match status" value="1"/>
</dbReference>
<dbReference type="GO" id="GO:0008168">
    <property type="term" value="F:methyltransferase activity"/>
    <property type="evidence" value="ECO:0007669"/>
    <property type="project" value="UniProtKB-KW"/>
</dbReference>
<keyword evidence="1" id="KW-0489">Methyltransferase</keyword>
<name>A0A1G7KER2_9SPHI</name>
<dbReference type="Pfam" id="PF13489">
    <property type="entry name" value="Methyltransf_23"/>
    <property type="match status" value="1"/>
</dbReference>
<keyword evidence="1" id="KW-0808">Transferase</keyword>
<keyword evidence="2" id="KW-1185">Reference proteome</keyword>
<evidence type="ECO:0000313" key="2">
    <source>
        <dbReference type="Proteomes" id="UP000199072"/>
    </source>
</evidence>
<protein>
    <submittedName>
        <fullName evidence="1">Methyltransferase domain-containing protein</fullName>
    </submittedName>
</protein>
<gene>
    <name evidence="1" type="ORF">SAMN05216464_11695</name>
</gene>
<dbReference type="EMBL" id="FNAI01000016">
    <property type="protein sequence ID" value="SDF35484.1"/>
    <property type="molecule type" value="Genomic_DNA"/>
</dbReference>
<dbReference type="STRING" id="1391627.SAMN05216464_11695"/>
<dbReference type="Gene3D" id="3.40.50.150">
    <property type="entry name" value="Vaccinia Virus protein VP39"/>
    <property type="match status" value="1"/>
</dbReference>
<reference evidence="1 2" key="1">
    <citation type="submission" date="2016-10" db="EMBL/GenBank/DDBJ databases">
        <authorList>
            <person name="de Groot N.N."/>
        </authorList>
    </citation>
    <scope>NUCLEOTIDE SEQUENCE [LARGE SCALE GENOMIC DNA]</scope>
    <source>
        <strain evidence="1 2">47C3B</strain>
    </source>
</reference>
<dbReference type="GO" id="GO:0032259">
    <property type="term" value="P:methylation"/>
    <property type="evidence" value="ECO:0007669"/>
    <property type="project" value="UniProtKB-KW"/>
</dbReference>